<dbReference type="RefSeq" id="YP_010147294.1">
    <property type="nucleotide sequence ID" value="NC_057078.1"/>
</dbReference>
<gene>
    <name evidence="5" type="primary">rpl16</name>
</gene>
<dbReference type="GO" id="GO:1990904">
    <property type="term" value="C:ribonucleoprotein complex"/>
    <property type="evidence" value="ECO:0007669"/>
    <property type="project" value="UniProtKB-KW"/>
</dbReference>
<keyword evidence="5" id="KW-0496">Mitochondrion</keyword>
<dbReference type="PRINTS" id="PR00060">
    <property type="entry name" value="RIBOSOMALL16"/>
</dbReference>
<accession>A0A7T8G3B4</accession>
<dbReference type="SUPFAM" id="SSF54686">
    <property type="entry name" value="Ribosomal protein L16p/L10e"/>
    <property type="match status" value="1"/>
</dbReference>
<proteinExistence type="inferred from homology"/>
<dbReference type="InterPro" id="IPR036920">
    <property type="entry name" value="Ribosomal_uL16_sf"/>
</dbReference>
<dbReference type="GO" id="GO:0005840">
    <property type="term" value="C:ribosome"/>
    <property type="evidence" value="ECO:0007669"/>
    <property type="project" value="UniProtKB-KW"/>
</dbReference>
<dbReference type="Pfam" id="PF00252">
    <property type="entry name" value="Ribosomal_L16"/>
    <property type="match status" value="1"/>
</dbReference>
<protein>
    <submittedName>
        <fullName evidence="5">Ribosomal protein L16</fullName>
    </submittedName>
</protein>
<dbReference type="EMBL" id="MW122841">
    <property type="protein sequence ID" value="QQP21855.1"/>
    <property type="molecule type" value="Genomic_DNA"/>
</dbReference>
<evidence type="ECO:0000256" key="2">
    <source>
        <dbReference type="ARBA" id="ARBA00022980"/>
    </source>
</evidence>
<dbReference type="CDD" id="cd01433">
    <property type="entry name" value="Ribosomal_L16_L10e"/>
    <property type="match status" value="1"/>
</dbReference>
<dbReference type="InterPro" id="IPR016180">
    <property type="entry name" value="Ribosomal_uL16_dom"/>
</dbReference>
<keyword evidence="2 4" id="KW-0689">Ribosomal protein</keyword>
<dbReference type="NCBIfam" id="TIGR01164">
    <property type="entry name" value="rplP_bact"/>
    <property type="match status" value="1"/>
</dbReference>
<dbReference type="AlphaFoldDB" id="A0A7T8G3B4"/>
<dbReference type="InterPro" id="IPR020798">
    <property type="entry name" value="Ribosomal_uL16_CS"/>
</dbReference>
<dbReference type="GeneID" id="67145372"/>
<name>A0A7T8G3B4_9STRA</name>
<sequence>MLLSPKKIKYKKVKKGRLKKFNYKAHTLKFGTIGIKSIESGVISAKNIEAARQSINRKIQRNGKLWIRVFPHIPIMSKSLGVRMGKGKGSIHNWSAKITAGMILFEICGVVKEKAKTALNIGATKLPIKTKILSDI</sequence>
<dbReference type="InterPro" id="IPR000114">
    <property type="entry name" value="Ribosomal_uL16_bact-type"/>
</dbReference>
<dbReference type="PANTHER" id="PTHR12220:SF13">
    <property type="entry name" value="LARGE RIBOSOMAL SUBUNIT PROTEIN UL16M"/>
    <property type="match status" value="1"/>
</dbReference>
<dbReference type="PANTHER" id="PTHR12220">
    <property type="entry name" value="50S/60S RIBOSOMAL PROTEIN L16"/>
    <property type="match status" value="1"/>
</dbReference>
<comment type="similarity">
    <text evidence="1 4">Belongs to the universal ribosomal protein uL16 family.</text>
</comment>
<organism evidence="5">
    <name type="scientific">Coscinodiscus wailesii</name>
    <dbReference type="NCBI Taxonomy" id="671091"/>
    <lineage>
        <taxon>Eukaryota</taxon>
        <taxon>Sar</taxon>
        <taxon>Stramenopiles</taxon>
        <taxon>Ochrophyta</taxon>
        <taxon>Bacillariophyta</taxon>
        <taxon>Coscinodiscophyceae</taxon>
        <taxon>Coscinodiscophycidae</taxon>
        <taxon>Coscinodiscales</taxon>
        <taxon>Coscinodiscaceae</taxon>
        <taxon>Coscinodiscus</taxon>
    </lineage>
</organism>
<geneLocation type="mitochondrion" evidence="5"/>
<dbReference type="PROSITE" id="PS00701">
    <property type="entry name" value="RIBOSOMAL_L16_2"/>
    <property type="match status" value="1"/>
</dbReference>
<evidence type="ECO:0000313" key="5">
    <source>
        <dbReference type="EMBL" id="QQP21855.1"/>
    </source>
</evidence>
<evidence type="ECO:0000256" key="3">
    <source>
        <dbReference type="ARBA" id="ARBA00023274"/>
    </source>
</evidence>
<dbReference type="Gene3D" id="3.90.1170.10">
    <property type="entry name" value="Ribosomal protein L10e/L16"/>
    <property type="match status" value="1"/>
</dbReference>
<evidence type="ECO:0000256" key="4">
    <source>
        <dbReference type="RuleBase" id="RU004413"/>
    </source>
</evidence>
<reference evidence="5" key="1">
    <citation type="submission" date="2020-10" db="EMBL/GenBank/DDBJ databases">
        <title>Coscinodiscus wailesii mitochondrion complete genome.</title>
        <authorList>
            <person name="Huang H."/>
        </authorList>
    </citation>
    <scope>NUCLEOTIDE SEQUENCE</scope>
</reference>
<evidence type="ECO:0000256" key="1">
    <source>
        <dbReference type="ARBA" id="ARBA00008931"/>
    </source>
</evidence>
<dbReference type="GO" id="GO:0006412">
    <property type="term" value="P:translation"/>
    <property type="evidence" value="ECO:0007669"/>
    <property type="project" value="InterPro"/>
</dbReference>
<dbReference type="GO" id="GO:0019843">
    <property type="term" value="F:rRNA binding"/>
    <property type="evidence" value="ECO:0007669"/>
    <property type="project" value="InterPro"/>
</dbReference>
<keyword evidence="3 4" id="KW-0687">Ribonucleoprotein</keyword>
<dbReference type="GO" id="GO:0003735">
    <property type="term" value="F:structural constituent of ribosome"/>
    <property type="evidence" value="ECO:0007669"/>
    <property type="project" value="InterPro"/>
</dbReference>
<dbReference type="InterPro" id="IPR047873">
    <property type="entry name" value="Ribosomal_uL16"/>
</dbReference>